<organism evidence="1 2">
    <name type="scientific">Micromonospora fluostatini</name>
    <dbReference type="NCBI Taxonomy" id="1629071"/>
    <lineage>
        <taxon>Bacteria</taxon>
        <taxon>Bacillati</taxon>
        <taxon>Actinomycetota</taxon>
        <taxon>Actinomycetes</taxon>
        <taxon>Micromonosporales</taxon>
        <taxon>Micromonosporaceae</taxon>
        <taxon>Micromonospora</taxon>
    </lineage>
</organism>
<gene>
    <name evidence="1" type="ORF">E1091_00375</name>
</gene>
<comment type="caution">
    <text evidence="1">The sequence shown here is derived from an EMBL/GenBank/DDBJ whole genome shotgun (WGS) entry which is preliminary data.</text>
</comment>
<accession>A0ABY2DS20</accession>
<protein>
    <recommendedName>
        <fullName evidence="3">DUF3168 domain-containing protein</fullName>
    </recommendedName>
</protein>
<name>A0ABY2DS20_9ACTN</name>
<dbReference type="EMBL" id="SMKE01000003">
    <property type="protein sequence ID" value="TDC02601.1"/>
    <property type="molecule type" value="Genomic_DNA"/>
</dbReference>
<proteinExistence type="predicted"/>
<evidence type="ECO:0000313" key="2">
    <source>
        <dbReference type="Proteomes" id="UP000295626"/>
    </source>
</evidence>
<reference evidence="1 2" key="1">
    <citation type="submission" date="2019-02" db="EMBL/GenBank/DDBJ databases">
        <title>Draft genome sequences of novel Actinobacteria.</title>
        <authorList>
            <person name="Sahin N."/>
            <person name="Ay H."/>
            <person name="Saygin H."/>
        </authorList>
    </citation>
    <scope>NUCLEOTIDE SEQUENCE [LARGE SCALE GENOMIC DNA]</scope>
    <source>
        <strain evidence="1 2">JCM 30529</strain>
    </source>
</reference>
<dbReference type="Proteomes" id="UP000295626">
    <property type="component" value="Unassembled WGS sequence"/>
</dbReference>
<keyword evidence="2" id="KW-1185">Reference proteome</keyword>
<evidence type="ECO:0000313" key="1">
    <source>
        <dbReference type="EMBL" id="TDC02601.1"/>
    </source>
</evidence>
<evidence type="ECO:0008006" key="3">
    <source>
        <dbReference type="Google" id="ProtNLM"/>
    </source>
</evidence>
<sequence>MRPLVVFGDAQAAAAGVLRTRLPDRPEPYAAGVTVAGRLPADRSPETPHLPFVLVAVDDDRPTYPVSSLAVLRLTIWHHDTDAAYDLAQMCRGLLLVHTGPVIRSCRVAGGVGPLRGVDPDTGIDLATTTVEAYVRPTPLET</sequence>